<sequence>MMDSDLPPGSCNSTGHLSTIGYHTLPGRMHHSASTPAGVDGAGGGSRTPPATPKKGGKMLAVRVQMLDDSISMFQIQYYPSDAAIFIGWVGCFPFLRLPQMSPTIWRNGVPSYES</sequence>
<protein>
    <submittedName>
        <fullName evidence="2">SFRICE_012268</fullName>
    </submittedName>
</protein>
<dbReference type="OrthoDB" id="9990815at2759"/>
<name>A0A2H1W1E7_SPOFR</name>
<evidence type="ECO:0000313" key="2">
    <source>
        <dbReference type="EMBL" id="SOQ46766.1"/>
    </source>
</evidence>
<accession>A0A2H1W1E7</accession>
<organism evidence="2">
    <name type="scientific">Spodoptera frugiperda</name>
    <name type="common">Fall armyworm</name>
    <dbReference type="NCBI Taxonomy" id="7108"/>
    <lineage>
        <taxon>Eukaryota</taxon>
        <taxon>Metazoa</taxon>
        <taxon>Ecdysozoa</taxon>
        <taxon>Arthropoda</taxon>
        <taxon>Hexapoda</taxon>
        <taxon>Insecta</taxon>
        <taxon>Pterygota</taxon>
        <taxon>Neoptera</taxon>
        <taxon>Endopterygota</taxon>
        <taxon>Lepidoptera</taxon>
        <taxon>Glossata</taxon>
        <taxon>Ditrysia</taxon>
        <taxon>Noctuoidea</taxon>
        <taxon>Noctuidae</taxon>
        <taxon>Amphipyrinae</taxon>
        <taxon>Spodoptera</taxon>
    </lineage>
</organism>
<proteinExistence type="predicted"/>
<feature type="region of interest" description="Disordered" evidence="1">
    <location>
        <begin position="22"/>
        <end position="57"/>
    </location>
</feature>
<reference evidence="2" key="1">
    <citation type="submission" date="2016-07" db="EMBL/GenBank/DDBJ databases">
        <authorList>
            <person name="Bretaudeau A."/>
        </authorList>
    </citation>
    <scope>NUCLEOTIDE SEQUENCE</scope>
    <source>
        <strain evidence="2">Rice</strain>
        <tissue evidence="2">Whole body</tissue>
    </source>
</reference>
<dbReference type="EMBL" id="ODYU01005671">
    <property type="protein sequence ID" value="SOQ46766.1"/>
    <property type="molecule type" value="Genomic_DNA"/>
</dbReference>
<gene>
    <name evidence="2" type="ORF">SFRICE_012268</name>
</gene>
<dbReference type="AlphaFoldDB" id="A0A2H1W1E7"/>
<evidence type="ECO:0000256" key="1">
    <source>
        <dbReference type="SAM" id="MobiDB-lite"/>
    </source>
</evidence>